<accession>A0ABU6QRP9</accession>
<keyword evidence="3" id="KW-1185">Reference proteome</keyword>
<comment type="caution">
    <text evidence="2">The sequence shown here is derived from an EMBL/GenBank/DDBJ whole genome shotgun (WGS) entry which is preliminary data.</text>
</comment>
<organism evidence="2 3">
    <name type="scientific">Stylosanthes scabra</name>
    <dbReference type="NCBI Taxonomy" id="79078"/>
    <lineage>
        <taxon>Eukaryota</taxon>
        <taxon>Viridiplantae</taxon>
        <taxon>Streptophyta</taxon>
        <taxon>Embryophyta</taxon>
        <taxon>Tracheophyta</taxon>
        <taxon>Spermatophyta</taxon>
        <taxon>Magnoliopsida</taxon>
        <taxon>eudicotyledons</taxon>
        <taxon>Gunneridae</taxon>
        <taxon>Pentapetalae</taxon>
        <taxon>rosids</taxon>
        <taxon>fabids</taxon>
        <taxon>Fabales</taxon>
        <taxon>Fabaceae</taxon>
        <taxon>Papilionoideae</taxon>
        <taxon>50 kb inversion clade</taxon>
        <taxon>dalbergioids sensu lato</taxon>
        <taxon>Dalbergieae</taxon>
        <taxon>Pterocarpus clade</taxon>
        <taxon>Stylosanthes</taxon>
    </lineage>
</organism>
<protein>
    <submittedName>
        <fullName evidence="2">Uncharacterized protein</fullName>
    </submittedName>
</protein>
<evidence type="ECO:0000313" key="3">
    <source>
        <dbReference type="Proteomes" id="UP001341840"/>
    </source>
</evidence>
<dbReference type="Proteomes" id="UP001341840">
    <property type="component" value="Unassembled WGS sequence"/>
</dbReference>
<gene>
    <name evidence="2" type="ORF">PIB30_077244</name>
</gene>
<reference evidence="2 3" key="1">
    <citation type="journal article" date="2023" name="Plants (Basel)">
        <title>Bridging the Gap: Combining Genomics and Transcriptomics Approaches to Understand Stylosanthes scabra, an Orphan Legume from the Brazilian Caatinga.</title>
        <authorList>
            <person name="Ferreira-Neto J.R.C."/>
            <person name="da Silva M.D."/>
            <person name="Binneck E."/>
            <person name="de Melo N.F."/>
            <person name="da Silva R.H."/>
            <person name="de Melo A.L.T.M."/>
            <person name="Pandolfi V."/>
            <person name="Bustamante F.O."/>
            <person name="Brasileiro-Vidal A.C."/>
            <person name="Benko-Iseppon A.M."/>
        </authorList>
    </citation>
    <scope>NUCLEOTIDE SEQUENCE [LARGE SCALE GENOMIC DNA]</scope>
    <source>
        <tissue evidence="2">Leaves</tissue>
    </source>
</reference>
<feature type="region of interest" description="Disordered" evidence="1">
    <location>
        <begin position="140"/>
        <end position="168"/>
    </location>
</feature>
<proteinExistence type="predicted"/>
<sequence length="191" mass="21730">MRCCRPAYPTSYGSGPLAYDLYVQEQHKHDDKANRLAARIYKCTSGYPSPRLPYMGASQPDRCSYHHLQHMIHKQLFRISFQLTIPNPSAQVAMLKHPSDLVTLAFLMRSFDNAHKLLNLLPFGAMICLLVNSRAKGMKESMKEARKGHGKQEEEKGSQLKKTDAARSHPLLARPRPDAWASLYDFNFNIS</sequence>
<name>A0ABU6QRP9_9FABA</name>
<feature type="compositionally biased region" description="Basic and acidic residues" evidence="1">
    <location>
        <begin position="140"/>
        <end position="167"/>
    </location>
</feature>
<evidence type="ECO:0000256" key="1">
    <source>
        <dbReference type="SAM" id="MobiDB-lite"/>
    </source>
</evidence>
<dbReference type="EMBL" id="JASCZI010001034">
    <property type="protein sequence ID" value="MED6114120.1"/>
    <property type="molecule type" value="Genomic_DNA"/>
</dbReference>
<evidence type="ECO:0000313" key="2">
    <source>
        <dbReference type="EMBL" id="MED6114120.1"/>
    </source>
</evidence>